<dbReference type="EnsemblPlants" id="Bo3g170900.1">
    <property type="protein sequence ID" value="Bo3g170900.1"/>
    <property type="gene ID" value="Bo3g170900"/>
</dbReference>
<reference evidence="2 3" key="1">
    <citation type="journal article" date="2014" name="Genome Biol.">
        <title>Transcriptome and methylome profiling reveals relics of genome dominance in the mesopolyploid Brassica oleracea.</title>
        <authorList>
            <person name="Parkin I.A."/>
            <person name="Koh C."/>
            <person name="Tang H."/>
            <person name="Robinson S.J."/>
            <person name="Kagale S."/>
            <person name="Clarke W.E."/>
            <person name="Town C.D."/>
            <person name="Nixon J."/>
            <person name="Krishnakumar V."/>
            <person name="Bidwell S.L."/>
            <person name="Denoeud F."/>
            <person name="Belcram H."/>
            <person name="Links M.G."/>
            <person name="Just J."/>
            <person name="Clarke C."/>
            <person name="Bender T."/>
            <person name="Huebert T."/>
            <person name="Mason A.S."/>
            <person name="Pires J.C."/>
            <person name="Barker G."/>
            <person name="Moore J."/>
            <person name="Walley P.G."/>
            <person name="Manoli S."/>
            <person name="Batley J."/>
            <person name="Edwards D."/>
            <person name="Nelson M.N."/>
            <person name="Wang X."/>
            <person name="Paterson A.H."/>
            <person name="King G."/>
            <person name="Bancroft I."/>
            <person name="Chalhoub B."/>
            <person name="Sharpe A.G."/>
        </authorList>
    </citation>
    <scope>NUCLEOTIDE SEQUENCE</scope>
    <source>
        <strain evidence="2 3">cv. TO1000</strain>
    </source>
</reference>
<proteinExistence type="predicted"/>
<evidence type="ECO:0000313" key="3">
    <source>
        <dbReference type="Proteomes" id="UP000032141"/>
    </source>
</evidence>
<dbReference type="HOGENOM" id="CLU_2545768_0_0_1"/>
<reference evidence="2" key="2">
    <citation type="submission" date="2015-03" db="UniProtKB">
        <authorList>
            <consortium name="EnsemblPlants"/>
        </authorList>
    </citation>
    <scope>IDENTIFICATION</scope>
</reference>
<organism evidence="2 3">
    <name type="scientific">Brassica oleracea var. oleracea</name>
    <dbReference type="NCBI Taxonomy" id="109376"/>
    <lineage>
        <taxon>Eukaryota</taxon>
        <taxon>Viridiplantae</taxon>
        <taxon>Streptophyta</taxon>
        <taxon>Embryophyta</taxon>
        <taxon>Tracheophyta</taxon>
        <taxon>Spermatophyta</taxon>
        <taxon>Magnoliopsida</taxon>
        <taxon>eudicotyledons</taxon>
        <taxon>Gunneridae</taxon>
        <taxon>Pentapetalae</taxon>
        <taxon>rosids</taxon>
        <taxon>malvids</taxon>
        <taxon>Brassicales</taxon>
        <taxon>Brassicaceae</taxon>
        <taxon>Brassiceae</taxon>
        <taxon>Brassica</taxon>
    </lineage>
</organism>
<accession>A0A0D3BLP6</accession>
<feature type="region of interest" description="Disordered" evidence="1">
    <location>
        <begin position="42"/>
        <end position="61"/>
    </location>
</feature>
<evidence type="ECO:0000256" key="1">
    <source>
        <dbReference type="SAM" id="MobiDB-lite"/>
    </source>
</evidence>
<dbReference type="Proteomes" id="UP000032141">
    <property type="component" value="Chromosome C3"/>
</dbReference>
<keyword evidence="3" id="KW-1185">Reference proteome</keyword>
<dbReference type="Gramene" id="Bo3g170900.1">
    <property type="protein sequence ID" value="Bo3g170900.1"/>
    <property type="gene ID" value="Bo3g170900"/>
</dbReference>
<dbReference type="AlphaFoldDB" id="A0A0D3BLP6"/>
<name>A0A0D3BLP6_BRAOL</name>
<sequence>MASSSHYHYHRGDDNAFETVFDDIFEDLEAIPEPKERKKRIFIERNREEGHNNLQDERNSDTLEEFQDDDFTFTVKKAKNPAI</sequence>
<protein>
    <submittedName>
        <fullName evidence="2">Uncharacterized protein</fullName>
    </submittedName>
</protein>
<evidence type="ECO:0000313" key="2">
    <source>
        <dbReference type="EnsemblPlants" id="Bo3g170900.1"/>
    </source>
</evidence>